<evidence type="ECO:0000313" key="7">
    <source>
        <dbReference type="EMBL" id="RNM31530.1"/>
    </source>
</evidence>
<name>A0A3N0I4V2_9FIRM</name>
<keyword evidence="8" id="KW-1185">Reference proteome</keyword>
<keyword evidence="5" id="KW-0963">Cytoplasm</keyword>
<evidence type="ECO:0000256" key="6">
    <source>
        <dbReference type="SAM" id="MobiDB-lite"/>
    </source>
</evidence>
<sequence length="147" mass="16515">MGFMDKIHEFVNPEMEEDEYEDDEEVVTGADTEEENQETQNRYERPKNRANTNALSASTKMVLFEPRGFGEVEEVGTRLKEGRAVVVNLHKLDRDYAQRTIDFLTGVVFALDGKIQKIGQNVILCSPAAIDVAGSISVDDTDDLDEE</sequence>
<comment type="subcellular location">
    <subcellularLocation>
        <location evidence="5">Cytoplasm</location>
    </subcellularLocation>
    <text evidence="5">Localizes to the division site, in a FtsZ-dependent manner.</text>
</comment>
<dbReference type="InterPro" id="IPR007561">
    <property type="entry name" value="Cell_div_SepF/SepF-rel"/>
</dbReference>
<dbReference type="PANTHER" id="PTHR35798">
    <property type="entry name" value="CELL DIVISION PROTEIN SEPF"/>
    <property type="match status" value="1"/>
</dbReference>
<keyword evidence="2 5" id="KW-0717">Septation</keyword>
<evidence type="ECO:0000256" key="3">
    <source>
        <dbReference type="ARBA" id="ARBA00023306"/>
    </source>
</evidence>
<dbReference type="PANTHER" id="PTHR35798:SF1">
    <property type="entry name" value="CELL DIVISION PROTEIN SEPF"/>
    <property type="match status" value="1"/>
</dbReference>
<comment type="similarity">
    <text evidence="5">Belongs to the SepF family.</text>
</comment>
<keyword evidence="3 5" id="KW-0131">Cell cycle</keyword>
<evidence type="ECO:0000256" key="1">
    <source>
        <dbReference type="ARBA" id="ARBA00022618"/>
    </source>
</evidence>
<keyword evidence="1 5" id="KW-0132">Cell division</keyword>
<dbReference type="InterPro" id="IPR023052">
    <property type="entry name" value="Cell_div_SepF"/>
</dbReference>
<dbReference type="RefSeq" id="WP_128519693.1">
    <property type="nucleotide sequence ID" value="NZ_CAUWBR010000042.1"/>
</dbReference>
<reference evidence="7 8" key="1">
    <citation type="submission" date="2018-11" db="EMBL/GenBank/DDBJ databases">
        <title>Clostridium sp. nov., a member of the family Erysipelotrichaceae isolated from pig faeces.</title>
        <authorList>
            <person name="Chang Y.-H."/>
        </authorList>
    </citation>
    <scope>NUCLEOTIDE SEQUENCE [LARGE SCALE GENOMIC DNA]</scope>
    <source>
        <strain evidence="7 8">YH-panp20</strain>
    </source>
</reference>
<dbReference type="HAMAP" id="MF_01197">
    <property type="entry name" value="SepF"/>
    <property type="match status" value="1"/>
</dbReference>
<dbReference type="Gene3D" id="3.30.110.150">
    <property type="entry name" value="SepF-like protein"/>
    <property type="match status" value="1"/>
</dbReference>
<dbReference type="OrthoDB" id="9815206at2"/>
<comment type="function">
    <text evidence="4 5">Cell division protein that is part of the divisome complex and is recruited early to the Z-ring. Probably stimulates Z-ring formation, perhaps through the cross-linking of FtsZ protofilaments. Its function overlaps with FtsA.</text>
</comment>
<feature type="compositionally biased region" description="Acidic residues" evidence="6">
    <location>
        <begin position="14"/>
        <end position="37"/>
    </location>
</feature>
<comment type="caution">
    <text evidence="7">The sequence shown here is derived from an EMBL/GenBank/DDBJ whole genome shotgun (WGS) entry which is preliminary data.</text>
</comment>
<evidence type="ECO:0000313" key="8">
    <source>
        <dbReference type="Proteomes" id="UP000276568"/>
    </source>
</evidence>
<organism evidence="7 8">
    <name type="scientific">Absicoccus porci</name>
    <dbReference type="NCBI Taxonomy" id="2486576"/>
    <lineage>
        <taxon>Bacteria</taxon>
        <taxon>Bacillati</taxon>
        <taxon>Bacillota</taxon>
        <taxon>Erysipelotrichia</taxon>
        <taxon>Erysipelotrichales</taxon>
        <taxon>Erysipelotrichaceae</taxon>
        <taxon>Absicoccus</taxon>
    </lineage>
</organism>
<dbReference type="AlphaFoldDB" id="A0A3N0I4V2"/>
<evidence type="ECO:0000256" key="5">
    <source>
        <dbReference type="HAMAP-Rule" id="MF_01197"/>
    </source>
</evidence>
<dbReference type="GO" id="GO:0000917">
    <property type="term" value="P:division septum assembly"/>
    <property type="evidence" value="ECO:0007669"/>
    <property type="project" value="UniProtKB-KW"/>
</dbReference>
<dbReference type="GO" id="GO:0043093">
    <property type="term" value="P:FtsZ-dependent cytokinesis"/>
    <property type="evidence" value="ECO:0007669"/>
    <property type="project" value="UniProtKB-UniRule"/>
</dbReference>
<proteinExistence type="inferred from homology"/>
<feature type="region of interest" description="Disordered" evidence="6">
    <location>
        <begin position="1"/>
        <end position="51"/>
    </location>
</feature>
<evidence type="ECO:0000256" key="2">
    <source>
        <dbReference type="ARBA" id="ARBA00023210"/>
    </source>
</evidence>
<dbReference type="InterPro" id="IPR038594">
    <property type="entry name" value="SepF-like_sf"/>
</dbReference>
<feature type="compositionally biased region" description="Basic and acidic residues" evidence="6">
    <location>
        <begin position="1"/>
        <end position="11"/>
    </location>
</feature>
<dbReference type="EMBL" id="RJQC01000001">
    <property type="protein sequence ID" value="RNM31530.1"/>
    <property type="molecule type" value="Genomic_DNA"/>
</dbReference>
<accession>A0A3N0I4V2</accession>
<protein>
    <recommendedName>
        <fullName evidence="5">Cell division protein SepF</fullName>
    </recommendedName>
</protein>
<dbReference type="GO" id="GO:0005737">
    <property type="term" value="C:cytoplasm"/>
    <property type="evidence" value="ECO:0007669"/>
    <property type="project" value="UniProtKB-SubCell"/>
</dbReference>
<evidence type="ECO:0000256" key="4">
    <source>
        <dbReference type="ARBA" id="ARBA00044936"/>
    </source>
</evidence>
<dbReference type="Proteomes" id="UP000276568">
    <property type="component" value="Unassembled WGS sequence"/>
</dbReference>
<gene>
    <name evidence="5" type="primary">sepF</name>
    <name evidence="7" type="ORF">EDX97_02945</name>
</gene>
<comment type="subunit">
    <text evidence="5">Homodimer. Interacts with FtsZ.</text>
</comment>
<dbReference type="Pfam" id="PF04472">
    <property type="entry name" value="SepF"/>
    <property type="match status" value="1"/>
</dbReference>